<feature type="transmembrane region" description="Helical" evidence="1">
    <location>
        <begin position="24"/>
        <end position="51"/>
    </location>
</feature>
<gene>
    <name evidence="2" type="ORF">NSCI0253_LOCUS31770</name>
</gene>
<proteinExistence type="predicted"/>
<dbReference type="EMBL" id="HBFQ01044835">
    <property type="protein sequence ID" value="CAD8857418.1"/>
    <property type="molecule type" value="Transcribed_RNA"/>
</dbReference>
<name>A0A7S1AKS9_NOCSC</name>
<accession>A0A7S1AKS9</accession>
<organism evidence="2">
    <name type="scientific">Noctiluca scintillans</name>
    <name type="common">Sea sparkle</name>
    <name type="synonym">Red tide dinoflagellate</name>
    <dbReference type="NCBI Taxonomy" id="2966"/>
    <lineage>
        <taxon>Eukaryota</taxon>
        <taxon>Sar</taxon>
        <taxon>Alveolata</taxon>
        <taxon>Dinophyceae</taxon>
        <taxon>Noctilucales</taxon>
        <taxon>Noctilucaceae</taxon>
        <taxon>Noctiluca</taxon>
    </lineage>
</organism>
<keyword evidence="1" id="KW-0812">Transmembrane</keyword>
<protein>
    <submittedName>
        <fullName evidence="2">Uncharacterized protein</fullName>
    </submittedName>
</protein>
<keyword evidence="1" id="KW-0472">Membrane</keyword>
<evidence type="ECO:0000256" key="1">
    <source>
        <dbReference type="SAM" id="Phobius"/>
    </source>
</evidence>
<reference evidence="2" key="1">
    <citation type="submission" date="2021-01" db="EMBL/GenBank/DDBJ databases">
        <authorList>
            <person name="Corre E."/>
            <person name="Pelletier E."/>
            <person name="Niang G."/>
            <person name="Scheremetjew M."/>
            <person name="Finn R."/>
            <person name="Kale V."/>
            <person name="Holt S."/>
            <person name="Cochrane G."/>
            <person name="Meng A."/>
            <person name="Brown T."/>
            <person name="Cohen L."/>
        </authorList>
    </citation>
    <scope>NUCLEOTIDE SEQUENCE</scope>
</reference>
<sequence>MERQGSSDGLRSKGLLPAIGVGGAVYLITSVVSIGTLAMVGVGAGVGYGVGTWLSEQYEKKQAEKRNEPVDRLSPEIPDALQVSLMQWQVYLGSRAANQQLTSEQLEMLFGEFAEREPYHAQNVRIVQNMVNAVPSQTPSSRSTTPVVSSGVTIVPLAAEV</sequence>
<evidence type="ECO:0000313" key="2">
    <source>
        <dbReference type="EMBL" id="CAD8857418.1"/>
    </source>
</evidence>
<keyword evidence="1" id="KW-1133">Transmembrane helix</keyword>
<dbReference type="AlphaFoldDB" id="A0A7S1AKS9"/>